<dbReference type="AlphaFoldDB" id="A0A9K3EDN0"/>
<evidence type="ECO:0000313" key="1">
    <source>
        <dbReference type="EMBL" id="KAF5771960.1"/>
    </source>
</evidence>
<dbReference type="Proteomes" id="UP000215914">
    <property type="component" value="Unassembled WGS sequence"/>
</dbReference>
<protein>
    <submittedName>
        <fullName evidence="1">Uncharacterized protein</fullName>
    </submittedName>
</protein>
<evidence type="ECO:0000313" key="2">
    <source>
        <dbReference type="Proteomes" id="UP000215914"/>
    </source>
</evidence>
<reference evidence="1" key="2">
    <citation type="submission" date="2020-06" db="EMBL/GenBank/DDBJ databases">
        <title>Helianthus annuus Genome sequencing and assembly Release 2.</title>
        <authorList>
            <person name="Gouzy J."/>
            <person name="Langlade N."/>
            <person name="Munos S."/>
        </authorList>
    </citation>
    <scope>NUCLEOTIDE SEQUENCE</scope>
    <source>
        <tissue evidence="1">Leaves</tissue>
    </source>
</reference>
<keyword evidence="2" id="KW-1185">Reference proteome</keyword>
<sequence length="138" mass="16278">MKSDVVSPTWVCFPALPFLLGYSYPFPDLIQRFFTFTGISYNQVMPMLWRVLHTIEQIISNERIDFNLSKLSYLYSLVTHGSHGSHRFLFNAKPHQPLPILKTTQNDSRWKNQFFFVRWDSIPQGDSLPKKWILKGRI</sequence>
<organism evidence="1 2">
    <name type="scientific">Helianthus annuus</name>
    <name type="common">Common sunflower</name>
    <dbReference type="NCBI Taxonomy" id="4232"/>
    <lineage>
        <taxon>Eukaryota</taxon>
        <taxon>Viridiplantae</taxon>
        <taxon>Streptophyta</taxon>
        <taxon>Embryophyta</taxon>
        <taxon>Tracheophyta</taxon>
        <taxon>Spermatophyta</taxon>
        <taxon>Magnoliopsida</taxon>
        <taxon>eudicotyledons</taxon>
        <taxon>Gunneridae</taxon>
        <taxon>Pentapetalae</taxon>
        <taxon>asterids</taxon>
        <taxon>campanulids</taxon>
        <taxon>Asterales</taxon>
        <taxon>Asteraceae</taxon>
        <taxon>Asteroideae</taxon>
        <taxon>Heliantheae alliance</taxon>
        <taxon>Heliantheae</taxon>
        <taxon>Helianthus</taxon>
    </lineage>
</organism>
<dbReference type="EMBL" id="MNCJ02000328">
    <property type="protein sequence ID" value="KAF5771960.1"/>
    <property type="molecule type" value="Genomic_DNA"/>
</dbReference>
<name>A0A9K3EDN0_HELAN</name>
<reference evidence="1" key="1">
    <citation type="journal article" date="2017" name="Nature">
        <title>The sunflower genome provides insights into oil metabolism, flowering and Asterid evolution.</title>
        <authorList>
            <person name="Badouin H."/>
            <person name="Gouzy J."/>
            <person name="Grassa C.J."/>
            <person name="Murat F."/>
            <person name="Staton S.E."/>
            <person name="Cottret L."/>
            <person name="Lelandais-Briere C."/>
            <person name="Owens G.L."/>
            <person name="Carrere S."/>
            <person name="Mayjonade B."/>
            <person name="Legrand L."/>
            <person name="Gill N."/>
            <person name="Kane N.C."/>
            <person name="Bowers J.E."/>
            <person name="Hubner S."/>
            <person name="Bellec A."/>
            <person name="Berard A."/>
            <person name="Berges H."/>
            <person name="Blanchet N."/>
            <person name="Boniface M.C."/>
            <person name="Brunel D."/>
            <person name="Catrice O."/>
            <person name="Chaidir N."/>
            <person name="Claudel C."/>
            <person name="Donnadieu C."/>
            <person name="Faraut T."/>
            <person name="Fievet G."/>
            <person name="Helmstetter N."/>
            <person name="King M."/>
            <person name="Knapp S.J."/>
            <person name="Lai Z."/>
            <person name="Le Paslier M.C."/>
            <person name="Lippi Y."/>
            <person name="Lorenzon L."/>
            <person name="Mandel J.R."/>
            <person name="Marage G."/>
            <person name="Marchand G."/>
            <person name="Marquand E."/>
            <person name="Bret-Mestries E."/>
            <person name="Morien E."/>
            <person name="Nambeesan S."/>
            <person name="Nguyen T."/>
            <person name="Pegot-Espagnet P."/>
            <person name="Pouilly N."/>
            <person name="Raftis F."/>
            <person name="Sallet E."/>
            <person name="Schiex T."/>
            <person name="Thomas J."/>
            <person name="Vandecasteele C."/>
            <person name="Vares D."/>
            <person name="Vear F."/>
            <person name="Vautrin S."/>
            <person name="Crespi M."/>
            <person name="Mangin B."/>
            <person name="Burke J.M."/>
            <person name="Salse J."/>
            <person name="Munos S."/>
            <person name="Vincourt P."/>
            <person name="Rieseberg L.H."/>
            <person name="Langlade N.B."/>
        </authorList>
    </citation>
    <scope>NUCLEOTIDE SEQUENCE</scope>
    <source>
        <tissue evidence="1">Leaves</tissue>
    </source>
</reference>
<dbReference type="Gramene" id="mRNA:HanXRQr2_Chr13g0571101">
    <property type="protein sequence ID" value="CDS:HanXRQr2_Chr13g0571101.1"/>
    <property type="gene ID" value="HanXRQr2_Chr13g0571101"/>
</dbReference>
<comment type="caution">
    <text evidence="1">The sequence shown here is derived from an EMBL/GenBank/DDBJ whole genome shotgun (WGS) entry which is preliminary data.</text>
</comment>
<accession>A0A9K3EDN0</accession>
<gene>
    <name evidence="1" type="ORF">HanXRQr2_Chr13g0571101</name>
</gene>
<proteinExistence type="predicted"/>